<dbReference type="RefSeq" id="WP_154575268.1">
    <property type="nucleotide sequence ID" value="NZ_VUMO01000001.1"/>
</dbReference>
<evidence type="ECO:0000313" key="2">
    <source>
        <dbReference type="Proteomes" id="UP000461754"/>
    </source>
</evidence>
<reference evidence="1 2" key="1">
    <citation type="submission" date="2019-08" db="EMBL/GenBank/DDBJ databases">
        <title>In-depth cultivation of the pig gut microbiome towards novel bacterial diversity and tailored functional studies.</title>
        <authorList>
            <person name="Wylensek D."/>
            <person name="Hitch T.C.A."/>
            <person name="Clavel T."/>
        </authorList>
    </citation>
    <scope>NUCLEOTIDE SEQUENCE [LARGE SCALE GENOMIC DNA]</scope>
    <source>
        <strain evidence="1 2">RF-744-FAT-4</strain>
    </source>
</reference>
<proteinExistence type="predicted"/>
<dbReference type="EMBL" id="VUMO01000001">
    <property type="protein sequence ID" value="MSS18858.1"/>
    <property type="molecule type" value="Genomic_DNA"/>
</dbReference>
<dbReference type="Proteomes" id="UP000461754">
    <property type="component" value="Unassembled WGS sequence"/>
</dbReference>
<dbReference type="AlphaFoldDB" id="A0A7X2NE05"/>
<accession>A0A7X2NE05</accession>
<organism evidence="1 2">
    <name type="scientific">Pseudoramibacter porci</name>
    <dbReference type="NCBI Taxonomy" id="2606631"/>
    <lineage>
        <taxon>Bacteria</taxon>
        <taxon>Bacillati</taxon>
        <taxon>Bacillota</taxon>
        <taxon>Clostridia</taxon>
        <taxon>Eubacteriales</taxon>
        <taxon>Eubacteriaceae</taxon>
        <taxon>Pseudoramibacter</taxon>
    </lineage>
</organism>
<name>A0A7X2NE05_9FIRM</name>
<gene>
    <name evidence="1" type="ORF">FYJ52_00270</name>
</gene>
<protein>
    <submittedName>
        <fullName evidence="1">Uncharacterized protein</fullName>
    </submittedName>
</protein>
<evidence type="ECO:0000313" key="1">
    <source>
        <dbReference type="EMBL" id="MSS18858.1"/>
    </source>
</evidence>
<comment type="caution">
    <text evidence="1">The sequence shown here is derived from an EMBL/GenBank/DDBJ whole genome shotgun (WGS) entry which is preliminary data.</text>
</comment>
<sequence length="81" mass="9812">MIRLLNLKKTGDLITGDYCYEDKNDIGNFQYNIKNDSYDSVKYNAQDEKYNAAYGFGRIIQILRQMVKYNRYPDHMVYMWY</sequence>
<keyword evidence="2" id="KW-1185">Reference proteome</keyword>